<reference evidence="2" key="1">
    <citation type="journal article" date="2011" name="PLoS Genet.">
        <title>Genomic analysis of the necrotrophic fungal pathogens Sclerotinia sclerotiorum and Botrytis cinerea.</title>
        <authorList>
            <person name="Amselem J."/>
            <person name="Cuomo C.A."/>
            <person name="van Kan J.A."/>
            <person name="Viaud M."/>
            <person name="Benito E.P."/>
            <person name="Couloux A."/>
            <person name="Coutinho P.M."/>
            <person name="de Vries R.P."/>
            <person name="Dyer P.S."/>
            <person name="Fillinger S."/>
            <person name="Fournier E."/>
            <person name="Gout L."/>
            <person name="Hahn M."/>
            <person name="Kohn L."/>
            <person name="Lapalu N."/>
            <person name="Plummer K.M."/>
            <person name="Pradier J.M."/>
            <person name="Quevillon E."/>
            <person name="Sharon A."/>
            <person name="Simon A."/>
            <person name="ten Have A."/>
            <person name="Tudzynski B."/>
            <person name="Tudzynski P."/>
            <person name="Wincker P."/>
            <person name="Andrew M."/>
            <person name="Anthouard V."/>
            <person name="Beever R.E."/>
            <person name="Beffa R."/>
            <person name="Benoit I."/>
            <person name="Bouzid O."/>
            <person name="Brault B."/>
            <person name="Chen Z."/>
            <person name="Choquer M."/>
            <person name="Collemare J."/>
            <person name="Cotton P."/>
            <person name="Danchin E.G."/>
            <person name="Da Silva C."/>
            <person name="Gautier A."/>
            <person name="Giraud C."/>
            <person name="Giraud T."/>
            <person name="Gonzalez C."/>
            <person name="Grossetete S."/>
            <person name="Guldener U."/>
            <person name="Henrissat B."/>
            <person name="Howlett B.J."/>
            <person name="Kodira C."/>
            <person name="Kretschmer M."/>
            <person name="Lappartient A."/>
            <person name="Leroch M."/>
            <person name="Levis C."/>
            <person name="Mauceli E."/>
            <person name="Neuveglise C."/>
            <person name="Oeser B."/>
            <person name="Pearson M."/>
            <person name="Poulain J."/>
            <person name="Poussereau N."/>
            <person name="Quesneville H."/>
            <person name="Rascle C."/>
            <person name="Schumacher J."/>
            <person name="Segurens B."/>
            <person name="Sexton A."/>
            <person name="Silva E."/>
            <person name="Sirven C."/>
            <person name="Soanes D.M."/>
            <person name="Talbot N.J."/>
            <person name="Templeton M."/>
            <person name="Yandava C."/>
            <person name="Yarden O."/>
            <person name="Zeng Q."/>
            <person name="Rollins J.A."/>
            <person name="Lebrun M.H."/>
            <person name="Dickman M."/>
        </authorList>
    </citation>
    <scope>NUCLEOTIDE SEQUENCE [LARGE SCALE GENOMIC DNA]</scope>
    <source>
        <strain evidence="2">T4</strain>
    </source>
</reference>
<proteinExistence type="predicted"/>
<accession>G2Y4J6</accession>
<dbReference type="EMBL" id="FQ790287">
    <property type="protein sequence ID" value="CCD47586.1"/>
    <property type="molecule type" value="Genomic_DNA"/>
</dbReference>
<dbReference type="AlphaFoldDB" id="G2Y4J6"/>
<evidence type="ECO:0000313" key="2">
    <source>
        <dbReference type="Proteomes" id="UP000008177"/>
    </source>
</evidence>
<name>G2Y4J6_BOTF4</name>
<dbReference type="InParanoid" id="G2Y4J6"/>
<sequence length="34" mass="3826">MEENKYACHRFSGYRETLVAGPSISIFTCNKTGD</sequence>
<dbReference type="HOGENOM" id="CLU_3376991_0_0_1"/>
<protein>
    <submittedName>
        <fullName evidence="1">Uncharacterized protein</fullName>
    </submittedName>
</protein>
<organism evidence="1 2">
    <name type="scientific">Botryotinia fuckeliana (strain T4)</name>
    <name type="common">Noble rot fungus</name>
    <name type="synonym">Botrytis cinerea</name>
    <dbReference type="NCBI Taxonomy" id="999810"/>
    <lineage>
        <taxon>Eukaryota</taxon>
        <taxon>Fungi</taxon>
        <taxon>Dikarya</taxon>
        <taxon>Ascomycota</taxon>
        <taxon>Pezizomycotina</taxon>
        <taxon>Leotiomycetes</taxon>
        <taxon>Helotiales</taxon>
        <taxon>Sclerotiniaceae</taxon>
        <taxon>Botrytis</taxon>
    </lineage>
</organism>
<evidence type="ECO:0000313" key="1">
    <source>
        <dbReference type="EMBL" id="CCD47586.1"/>
    </source>
</evidence>
<gene>
    <name evidence="1" type="ORF">BofuT4_uP035660.1</name>
</gene>
<dbReference type="Proteomes" id="UP000008177">
    <property type="component" value="Unplaced contigs"/>
</dbReference>